<evidence type="ECO:0000256" key="2">
    <source>
        <dbReference type="ARBA" id="ARBA00022670"/>
    </source>
</evidence>
<keyword evidence="4" id="KW-0720">Serine protease</keyword>
<sequence length="435" mass="44321">MEQALRERAGALDRRRALPAVEDPDVRHLARRRTAAGVALAALALALPLPVAAAAPAAPAIAPTGPDCPSVTADFVDQRTVGGTNEANERLQVPRAQELARELSGKPAGTGVTVVVVDTPFDDPDRAPGAASGHGLVAAGIIGGRDQTDPVRVDVGIAPDARVVSAPFYTTPESERTDGGVVPMASGLAARLGTVAADVRSGTYGSRVIVLVPTQVPRSAALEKQVARLIGAGALVVAASGDRPAEGEFPEQLFEDKPGEDAAEVVWPAAAPGVLAVGVSTPGTGTILRSSRIDLAAPGADAVSRGRNGGWCTLPTPSTHWAAAQVAAVAALVWSAYPREDASALATRLEQTASGSGGPASAVTGYGIVQPVEALQRRVDAASPPPADPMTPAPPPREQADLLAGTRKDAVWWGLGGGAALVVLIVLRPLLSRRR</sequence>
<comment type="similarity">
    <text evidence="1 5">Belongs to the peptidase S8 family.</text>
</comment>
<keyword evidence="7" id="KW-1133">Transmembrane helix</keyword>
<evidence type="ECO:0000313" key="10">
    <source>
        <dbReference type="Proteomes" id="UP000449906"/>
    </source>
</evidence>
<keyword evidence="7" id="KW-0812">Transmembrane</keyword>
<name>A0A7J5DSV2_NOCSI</name>
<reference evidence="9 10" key="1">
    <citation type="submission" date="2019-09" db="EMBL/GenBank/DDBJ databases">
        <title>Pimelobacter sp. isolated from Paulinella.</title>
        <authorList>
            <person name="Jeong S.E."/>
        </authorList>
    </citation>
    <scope>NUCLEOTIDE SEQUENCE [LARGE SCALE GENOMIC DNA]</scope>
    <source>
        <strain evidence="9 10">Pch-N</strain>
    </source>
</reference>
<proteinExistence type="inferred from homology"/>
<dbReference type="InterPro" id="IPR036852">
    <property type="entry name" value="Peptidase_S8/S53_dom_sf"/>
</dbReference>
<organism evidence="9 10">
    <name type="scientific">Nocardioides simplex</name>
    <name type="common">Arthrobacter simplex</name>
    <dbReference type="NCBI Taxonomy" id="2045"/>
    <lineage>
        <taxon>Bacteria</taxon>
        <taxon>Bacillati</taxon>
        <taxon>Actinomycetota</taxon>
        <taxon>Actinomycetes</taxon>
        <taxon>Propionibacteriales</taxon>
        <taxon>Nocardioidaceae</taxon>
        <taxon>Pimelobacter</taxon>
    </lineage>
</organism>
<dbReference type="AlphaFoldDB" id="A0A7J5DSV2"/>
<keyword evidence="2" id="KW-0645">Protease</keyword>
<dbReference type="PROSITE" id="PS51892">
    <property type="entry name" value="SUBTILASE"/>
    <property type="match status" value="1"/>
</dbReference>
<feature type="transmembrane region" description="Helical" evidence="7">
    <location>
        <begin position="410"/>
        <end position="431"/>
    </location>
</feature>
<dbReference type="PANTHER" id="PTHR43806:SF11">
    <property type="entry name" value="CEREVISIN-RELATED"/>
    <property type="match status" value="1"/>
</dbReference>
<evidence type="ECO:0000256" key="7">
    <source>
        <dbReference type="SAM" id="Phobius"/>
    </source>
</evidence>
<dbReference type="InterPro" id="IPR050131">
    <property type="entry name" value="Peptidase_S8_subtilisin-like"/>
</dbReference>
<evidence type="ECO:0000313" key="9">
    <source>
        <dbReference type="EMBL" id="KAB2807871.1"/>
    </source>
</evidence>
<feature type="region of interest" description="Disordered" evidence="6">
    <location>
        <begin position="379"/>
        <end position="400"/>
    </location>
</feature>
<dbReference type="Gene3D" id="3.40.50.200">
    <property type="entry name" value="Peptidase S8/S53 domain"/>
    <property type="match status" value="1"/>
</dbReference>
<keyword evidence="3" id="KW-0378">Hydrolase</keyword>
<evidence type="ECO:0000256" key="6">
    <source>
        <dbReference type="SAM" id="MobiDB-lite"/>
    </source>
</evidence>
<evidence type="ECO:0000256" key="4">
    <source>
        <dbReference type="ARBA" id="ARBA00022825"/>
    </source>
</evidence>
<protein>
    <submittedName>
        <fullName evidence="9">S8 family serine peptidase</fullName>
    </submittedName>
</protein>
<dbReference type="SUPFAM" id="SSF52743">
    <property type="entry name" value="Subtilisin-like"/>
    <property type="match status" value="1"/>
</dbReference>
<gene>
    <name evidence="9" type="ORF">F9L07_24635</name>
</gene>
<dbReference type="Pfam" id="PF00082">
    <property type="entry name" value="Peptidase_S8"/>
    <property type="match status" value="1"/>
</dbReference>
<comment type="caution">
    <text evidence="5">Lacks conserved residue(s) required for the propagation of feature annotation.</text>
</comment>
<evidence type="ECO:0000256" key="5">
    <source>
        <dbReference type="PROSITE-ProRule" id="PRU01240"/>
    </source>
</evidence>
<keyword evidence="7" id="KW-0472">Membrane</keyword>
<comment type="caution">
    <text evidence="9">The sequence shown here is derived from an EMBL/GenBank/DDBJ whole genome shotgun (WGS) entry which is preliminary data.</text>
</comment>
<evidence type="ECO:0000256" key="1">
    <source>
        <dbReference type="ARBA" id="ARBA00011073"/>
    </source>
</evidence>
<accession>A0A7J5DSV2</accession>
<feature type="domain" description="Peptidase S8/S53" evidence="8">
    <location>
        <begin position="119"/>
        <end position="365"/>
    </location>
</feature>
<dbReference type="InterPro" id="IPR000209">
    <property type="entry name" value="Peptidase_S8/S53_dom"/>
</dbReference>
<dbReference type="GO" id="GO:0004252">
    <property type="term" value="F:serine-type endopeptidase activity"/>
    <property type="evidence" value="ECO:0007669"/>
    <property type="project" value="InterPro"/>
</dbReference>
<dbReference type="EMBL" id="WBVM01000004">
    <property type="protein sequence ID" value="KAB2807871.1"/>
    <property type="molecule type" value="Genomic_DNA"/>
</dbReference>
<feature type="compositionally biased region" description="Pro residues" evidence="6">
    <location>
        <begin position="383"/>
        <end position="397"/>
    </location>
</feature>
<evidence type="ECO:0000256" key="3">
    <source>
        <dbReference type="ARBA" id="ARBA00022801"/>
    </source>
</evidence>
<dbReference type="GO" id="GO:0006508">
    <property type="term" value="P:proteolysis"/>
    <property type="evidence" value="ECO:0007669"/>
    <property type="project" value="UniProtKB-KW"/>
</dbReference>
<dbReference type="PANTHER" id="PTHR43806">
    <property type="entry name" value="PEPTIDASE S8"/>
    <property type="match status" value="1"/>
</dbReference>
<evidence type="ECO:0000259" key="8">
    <source>
        <dbReference type="Pfam" id="PF00082"/>
    </source>
</evidence>
<dbReference type="Proteomes" id="UP000449906">
    <property type="component" value="Unassembled WGS sequence"/>
</dbReference>